<comment type="similarity">
    <text evidence="3 10">Belongs to the D-isomer specific 2-hydroxyacid dehydrogenase family.</text>
</comment>
<keyword evidence="16" id="KW-1185">Reference proteome</keyword>
<dbReference type="InterPro" id="IPR006236">
    <property type="entry name" value="PGDH"/>
</dbReference>
<comment type="function">
    <text evidence="1">Catalyzes the reversible oxidation of 3-phospho-D-glycerate to 3-phosphonooxypyruvate, the first step of the phosphorylated L-serine biosynthesis pathway. Also catalyzes the reversible oxidation of 2-hydroxyglutarate to 2-oxoglutarate.</text>
</comment>
<evidence type="ECO:0000256" key="7">
    <source>
        <dbReference type="ARBA" id="ARBA00023299"/>
    </source>
</evidence>
<dbReference type="InterPro" id="IPR036291">
    <property type="entry name" value="NAD(P)-bd_dom_sf"/>
</dbReference>
<dbReference type="Gene3D" id="3.30.1330.90">
    <property type="entry name" value="D-3-phosphoglycerate dehydrogenase, domain 3"/>
    <property type="match status" value="1"/>
</dbReference>
<dbReference type="CDD" id="cd12173">
    <property type="entry name" value="PGDH_4"/>
    <property type="match status" value="1"/>
</dbReference>
<dbReference type="Gene3D" id="3.30.70.260">
    <property type="match status" value="1"/>
</dbReference>
<evidence type="ECO:0000256" key="5">
    <source>
        <dbReference type="ARBA" id="ARBA00023002"/>
    </source>
</evidence>
<sequence length="529" mass="56353">MTTKPKVLISDKMDPNAARIFEARGCDVDVITGETPEQLIARIGDYDGLAIRSSTKVTKEVLAAAKNLKVIGRAGIGVDNVDIPAASAQGVVVMNTPFGNSITTAEHAIAMIFALARQIPEANARTQAGEWPKSKFMGVEVTGKTLGLIGAGNIGSIVASRALGVKMKVVAFDPFLTPERAVEMGVEKVELDALLERADFITLHTPLTDQTRNILSRENLLKTKKGVRIVNCARGGLIDEAALKDLLDNGHVAGAALDVFQTEPAKESPLFGTPNFICTPHLGASTTEAQVNVALQVAEQLADYLVNGGVTNALNMPSLSAEEAPKLKPYMKLAEQLGSMVGQLTHDSVPRISIHTEGAAAELNMKPMVAAVLAGFLRVQSDTVNMVNAPYLAKERGLEVREVKTEREGDYHTLIRVSVKTEAGERSVAGTLFNNVEPRLIEMFGVKVEAELDGPMMYIVNEDAPGFIGRIGTLLGENGINIGTFNLGRREAGGEAVLLLSVDTEVPETVLKAACALPGVKMVKALKFA</sequence>
<evidence type="ECO:0000313" key="15">
    <source>
        <dbReference type="EMBL" id="MCJ2185408.1"/>
    </source>
</evidence>
<dbReference type="RefSeq" id="WP_243917159.1">
    <property type="nucleotide sequence ID" value="NZ_JALHLG010000001.1"/>
</dbReference>
<evidence type="ECO:0000256" key="3">
    <source>
        <dbReference type="ARBA" id="ARBA00005854"/>
    </source>
</evidence>
<comment type="pathway">
    <text evidence="2 10">Amino-acid biosynthesis; L-serine biosynthesis; L-serine from 3-phospho-D-glycerate: step 1/3.</text>
</comment>
<dbReference type="InterPro" id="IPR006140">
    <property type="entry name" value="D-isomer_DH_NAD-bd"/>
</dbReference>
<dbReference type="CDD" id="cd04902">
    <property type="entry name" value="ACT_3PGDH-xct"/>
    <property type="match status" value="1"/>
</dbReference>
<feature type="domain" description="ACT" evidence="12">
    <location>
        <begin position="460"/>
        <end position="518"/>
    </location>
</feature>
<dbReference type="Gene3D" id="3.40.50.720">
    <property type="entry name" value="NAD(P)-binding Rossmann-like Domain"/>
    <property type="match status" value="2"/>
</dbReference>
<dbReference type="InterPro" id="IPR002912">
    <property type="entry name" value="ACT_dom"/>
</dbReference>
<evidence type="ECO:0000259" key="13">
    <source>
        <dbReference type="Pfam" id="PF02826"/>
    </source>
</evidence>
<dbReference type="NCBIfam" id="TIGR01327">
    <property type="entry name" value="PGDH"/>
    <property type="match status" value="1"/>
</dbReference>
<evidence type="ECO:0000256" key="10">
    <source>
        <dbReference type="RuleBase" id="RU363003"/>
    </source>
</evidence>
<dbReference type="InterPro" id="IPR045626">
    <property type="entry name" value="PGDH_ASB_dom"/>
</dbReference>
<dbReference type="SUPFAM" id="SSF52283">
    <property type="entry name" value="Formate/glycerate dehydrogenase catalytic domain-like"/>
    <property type="match status" value="1"/>
</dbReference>
<dbReference type="PROSITE" id="PS00670">
    <property type="entry name" value="D_2_HYDROXYACID_DH_2"/>
    <property type="match status" value="1"/>
</dbReference>
<organism evidence="15 16">
    <name type="scientific">Novosphingobium beihaiensis</name>
    <dbReference type="NCBI Taxonomy" id="2930389"/>
    <lineage>
        <taxon>Bacteria</taxon>
        <taxon>Pseudomonadati</taxon>
        <taxon>Pseudomonadota</taxon>
        <taxon>Alphaproteobacteria</taxon>
        <taxon>Sphingomonadales</taxon>
        <taxon>Sphingomonadaceae</taxon>
        <taxon>Novosphingobium</taxon>
    </lineage>
</organism>
<gene>
    <name evidence="15" type="primary">serA</name>
    <name evidence="15" type="ORF">MTR66_01105</name>
</gene>
<dbReference type="SUPFAM" id="SSF51735">
    <property type="entry name" value="NAD(P)-binding Rossmann-fold domains"/>
    <property type="match status" value="1"/>
</dbReference>
<evidence type="ECO:0000313" key="16">
    <source>
        <dbReference type="Proteomes" id="UP001202281"/>
    </source>
</evidence>
<dbReference type="SUPFAM" id="SSF143548">
    <property type="entry name" value="Serine metabolism enzymes domain"/>
    <property type="match status" value="1"/>
</dbReference>
<dbReference type="Proteomes" id="UP001202281">
    <property type="component" value="Unassembled WGS sequence"/>
</dbReference>
<dbReference type="InterPro" id="IPR006139">
    <property type="entry name" value="D-isomer_2_OHA_DH_cat_dom"/>
</dbReference>
<evidence type="ECO:0000256" key="9">
    <source>
        <dbReference type="ARBA" id="ARBA00048731"/>
    </source>
</evidence>
<dbReference type="InterPro" id="IPR045865">
    <property type="entry name" value="ACT-like_dom_sf"/>
</dbReference>
<comment type="caution">
    <text evidence="15">The sequence shown here is derived from an EMBL/GenBank/DDBJ whole genome shotgun (WGS) entry which is preliminary data.</text>
</comment>
<dbReference type="EMBL" id="JALHLG010000001">
    <property type="protein sequence ID" value="MCJ2185408.1"/>
    <property type="molecule type" value="Genomic_DNA"/>
</dbReference>
<dbReference type="PANTHER" id="PTHR42789">
    <property type="entry name" value="D-ISOMER SPECIFIC 2-HYDROXYACID DEHYDROGENASE FAMILY PROTEIN (AFU_ORTHOLOGUE AFUA_6G10090)"/>
    <property type="match status" value="1"/>
</dbReference>
<feature type="domain" description="D-isomer specific 2-hydroxyacid dehydrogenase catalytic" evidence="11">
    <location>
        <begin position="7"/>
        <end position="315"/>
    </location>
</feature>
<protein>
    <recommendedName>
        <fullName evidence="4 10">D-3-phosphoglycerate dehydrogenase</fullName>
        <ecNumber evidence="10">1.1.1.95</ecNumber>
    </recommendedName>
</protein>
<dbReference type="Pfam" id="PF19304">
    <property type="entry name" value="PGDH_inter"/>
    <property type="match status" value="1"/>
</dbReference>
<dbReference type="GO" id="GO:0004617">
    <property type="term" value="F:phosphoglycerate dehydrogenase activity"/>
    <property type="evidence" value="ECO:0007669"/>
    <property type="project" value="UniProtKB-EC"/>
</dbReference>
<comment type="catalytic activity">
    <reaction evidence="9 10">
        <text>(2R)-3-phosphoglycerate + NAD(+) = 3-phosphooxypyruvate + NADH + H(+)</text>
        <dbReference type="Rhea" id="RHEA:12641"/>
        <dbReference type="ChEBI" id="CHEBI:15378"/>
        <dbReference type="ChEBI" id="CHEBI:18110"/>
        <dbReference type="ChEBI" id="CHEBI:57540"/>
        <dbReference type="ChEBI" id="CHEBI:57945"/>
        <dbReference type="ChEBI" id="CHEBI:58272"/>
        <dbReference type="EC" id="1.1.1.95"/>
    </reaction>
</comment>
<evidence type="ECO:0000256" key="2">
    <source>
        <dbReference type="ARBA" id="ARBA00005216"/>
    </source>
</evidence>
<dbReference type="InterPro" id="IPR050857">
    <property type="entry name" value="D-2-hydroxyacid_DH"/>
</dbReference>
<feature type="domain" description="D-isomer specific 2-hydroxyacid dehydrogenase NAD-binding" evidence="13">
    <location>
        <begin position="109"/>
        <end position="283"/>
    </location>
</feature>
<dbReference type="EC" id="1.1.1.95" evidence="10"/>
<evidence type="ECO:0000256" key="1">
    <source>
        <dbReference type="ARBA" id="ARBA00003800"/>
    </source>
</evidence>
<evidence type="ECO:0000256" key="4">
    <source>
        <dbReference type="ARBA" id="ARBA00021582"/>
    </source>
</evidence>
<evidence type="ECO:0000259" key="14">
    <source>
        <dbReference type="Pfam" id="PF19304"/>
    </source>
</evidence>
<keyword evidence="6 10" id="KW-0520">NAD</keyword>
<evidence type="ECO:0000259" key="11">
    <source>
        <dbReference type="Pfam" id="PF00389"/>
    </source>
</evidence>
<comment type="catalytic activity">
    <reaction evidence="8">
        <text>(R)-2-hydroxyglutarate + NAD(+) = 2-oxoglutarate + NADH + H(+)</text>
        <dbReference type="Rhea" id="RHEA:49612"/>
        <dbReference type="ChEBI" id="CHEBI:15378"/>
        <dbReference type="ChEBI" id="CHEBI:15801"/>
        <dbReference type="ChEBI" id="CHEBI:16810"/>
        <dbReference type="ChEBI" id="CHEBI:57540"/>
        <dbReference type="ChEBI" id="CHEBI:57945"/>
        <dbReference type="EC" id="1.1.1.399"/>
    </reaction>
</comment>
<dbReference type="Pfam" id="PF02826">
    <property type="entry name" value="2-Hacid_dh_C"/>
    <property type="match status" value="1"/>
</dbReference>
<dbReference type="InterPro" id="IPR029009">
    <property type="entry name" value="ASB_dom_sf"/>
</dbReference>
<dbReference type="SUPFAM" id="SSF55021">
    <property type="entry name" value="ACT-like"/>
    <property type="match status" value="1"/>
</dbReference>
<dbReference type="InterPro" id="IPR029753">
    <property type="entry name" value="D-isomer_DH_CS"/>
</dbReference>
<reference evidence="15 16" key="1">
    <citation type="submission" date="2022-04" db="EMBL/GenBank/DDBJ databases">
        <title>Identification of a novel bacterium isolated from mangrove sediments.</title>
        <authorList>
            <person name="Pan X."/>
        </authorList>
    </citation>
    <scope>NUCLEOTIDE SEQUENCE [LARGE SCALE GENOMIC DNA]</scope>
    <source>
        <strain evidence="15 16">B2638</strain>
    </source>
</reference>
<proteinExistence type="inferred from homology"/>
<accession>A0ABT0BKB1</accession>
<keyword evidence="10" id="KW-0028">Amino-acid biosynthesis</keyword>
<keyword evidence="7 10" id="KW-0718">Serine biosynthesis</keyword>
<evidence type="ECO:0000259" key="12">
    <source>
        <dbReference type="Pfam" id="PF01842"/>
    </source>
</evidence>
<feature type="domain" description="D-3-phosphoglycerate dehydrogenase ASB" evidence="14">
    <location>
        <begin position="326"/>
        <end position="443"/>
    </location>
</feature>
<dbReference type="PROSITE" id="PS00671">
    <property type="entry name" value="D_2_HYDROXYACID_DH_3"/>
    <property type="match status" value="1"/>
</dbReference>
<dbReference type="Pfam" id="PF01842">
    <property type="entry name" value="ACT"/>
    <property type="match status" value="1"/>
</dbReference>
<evidence type="ECO:0000256" key="6">
    <source>
        <dbReference type="ARBA" id="ARBA00023027"/>
    </source>
</evidence>
<name>A0ABT0BKB1_9SPHN</name>
<keyword evidence="5 10" id="KW-0560">Oxidoreductase</keyword>
<evidence type="ECO:0000256" key="8">
    <source>
        <dbReference type="ARBA" id="ARBA00048126"/>
    </source>
</evidence>
<dbReference type="Pfam" id="PF00389">
    <property type="entry name" value="2-Hacid_dh"/>
    <property type="match status" value="1"/>
</dbReference>
<dbReference type="PANTHER" id="PTHR42789:SF1">
    <property type="entry name" value="D-ISOMER SPECIFIC 2-HYDROXYACID DEHYDROGENASE FAMILY PROTEIN (AFU_ORTHOLOGUE AFUA_6G10090)"/>
    <property type="match status" value="1"/>
</dbReference>